<evidence type="ECO:0000256" key="4">
    <source>
        <dbReference type="ARBA" id="ARBA00022845"/>
    </source>
</evidence>
<dbReference type="InterPro" id="IPR001313">
    <property type="entry name" value="Pumilio_RNA-bd_rpt"/>
</dbReference>
<dbReference type="GO" id="GO:0006417">
    <property type="term" value="P:regulation of translation"/>
    <property type="evidence" value="ECO:0007669"/>
    <property type="project" value="UniProtKB-KW"/>
</dbReference>
<dbReference type="Gene3D" id="1.25.10.10">
    <property type="entry name" value="Leucine-rich Repeat Variant"/>
    <property type="match status" value="1"/>
</dbReference>
<dbReference type="CDD" id="cd07920">
    <property type="entry name" value="Pumilio"/>
    <property type="match status" value="1"/>
</dbReference>
<evidence type="ECO:0000259" key="9">
    <source>
        <dbReference type="PROSITE" id="PS50303"/>
    </source>
</evidence>
<feature type="repeat" description="Pumilio" evidence="7">
    <location>
        <begin position="830"/>
        <end position="865"/>
    </location>
</feature>
<dbReference type="Proteomes" id="UP000734854">
    <property type="component" value="Unassembled WGS sequence"/>
</dbReference>
<feature type="region of interest" description="Disordered" evidence="8">
    <location>
        <begin position="429"/>
        <end position="474"/>
    </location>
</feature>
<dbReference type="InterPro" id="IPR011989">
    <property type="entry name" value="ARM-like"/>
</dbReference>
<feature type="domain" description="PUM-HD" evidence="9">
    <location>
        <begin position="774"/>
        <end position="1114"/>
    </location>
</feature>
<dbReference type="Pfam" id="PF07990">
    <property type="entry name" value="NABP"/>
    <property type="match status" value="2"/>
</dbReference>
<evidence type="ECO:0000313" key="11">
    <source>
        <dbReference type="Proteomes" id="UP000734854"/>
    </source>
</evidence>
<feature type="repeat" description="Pumilio" evidence="7">
    <location>
        <begin position="975"/>
        <end position="1010"/>
    </location>
</feature>
<name>A0A8J5I7U3_ZINOF</name>
<evidence type="ECO:0000256" key="2">
    <source>
        <dbReference type="ARBA" id="ARBA00022490"/>
    </source>
</evidence>
<comment type="subcellular location">
    <subcellularLocation>
        <location evidence="1">Cytoplasm</location>
    </subcellularLocation>
</comment>
<feature type="repeat" description="Pumilio" evidence="7">
    <location>
        <begin position="1011"/>
        <end position="1046"/>
    </location>
</feature>
<dbReference type="InterPro" id="IPR033133">
    <property type="entry name" value="PUM-HD"/>
</dbReference>
<evidence type="ECO:0000256" key="1">
    <source>
        <dbReference type="ARBA" id="ARBA00004496"/>
    </source>
</evidence>
<keyword evidence="11" id="KW-1185">Reference proteome</keyword>
<comment type="caution">
    <text evidence="10">The sequence shown here is derived from an EMBL/GenBank/DDBJ whole genome shotgun (WGS) entry which is preliminary data.</text>
</comment>
<dbReference type="PROSITE" id="PS50303">
    <property type="entry name" value="PUM_HD"/>
    <property type="match status" value="1"/>
</dbReference>
<dbReference type="GO" id="GO:0003729">
    <property type="term" value="F:mRNA binding"/>
    <property type="evidence" value="ECO:0007669"/>
    <property type="project" value="TreeGrafter"/>
</dbReference>
<evidence type="ECO:0000313" key="10">
    <source>
        <dbReference type="EMBL" id="KAG6529135.1"/>
    </source>
</evidence>
<reference evidence="10 11" key="1">
    <citation type="submission" date="2020-08" db="EMBL/GenBank/DDBJ databases">
        <title>Plant Genome Project.</title>
        <authorList>
            <person name="Zhang R.-G."/>
        </authorList>
    </citation>
    <scope>NUCLEOTIDE SEQUENCE [LARGE SCALE GENOMIC DNA]</scope>
    <source>
        <tissue evidence="10">Rhizome</tissue>
    </source>
</reference>
<evidence type="ECO:0000256" key="6">
    <source>
        <dbReference type="ARBA" id="ARBA00055193"/>
    </source>
</evidence>
<keyword evidence="4" id="KW-0810">Translation regulation</keyword>
<dbReference type="Pfam" id="PF00806">
    <property type="entry name" value="PUF"/>
    <property type="match status" value="8"/>
</dbReference>
<keyword evidence="2" id="KW-0963">Cytoplasm</keyword>
<keyword evidence="5" id="KW-0694">RNA-binding</keyword>
<evidence type="ECO:0000256" key="3">
    <source>
        <dbReference type="ARBA" id="ARBA00022737"/>
    </source>
</evidence>
<dbReference type="PANTHER" id="PTHR12537">
    <property type="entry name" value="RNA BINDING PROTEIN PUMILIO-RELATED"/>
    <property type="match status" value="1"/>
</dbReference>
<gene>
    <name evidence="10" type="ORF">ZIOFF_011329</name>
</gene>
<protein>
    <recommendedName>
        <fullName evidence="9">PUM-HD domain-containing protein</fullName>
    </recommendedName>
</protein>
<dbReference type="SMART" id="SM00025">
    <property type="entry name" value="Pumilio"/>
    <property type="match status" value="8"/>
</dbReference>
<keyword evidence="3" id="KW-0677">Repeat</keyword>
<dbReference type="GO" id="GO:0005737">
    <property type="term" value="C:cytoplasm"/>
    <property type="evidence" value="ECO:0007669"/>
    <property type="project" value="UniProtKB-SubCell"/>
</dbReference>
<dbReference type="EMBL" id="JACMSC010000003">
    <property type="protein sequence ID" value="KAG6529135.1"/>
    <property type="molecule type" value="Genomic_DNA"/>
</dbReference>
<feature type="repeat" description="Pumilio" evidence="7">
    <location>
        <begin position="1047"/>
        <end position="1088"/>
    </location>
</feature>
<dbReference type="AlphaFoldDB" id="A0A8J5I7U3"/>
<organism evidence="10 11">
    <name type="scientific">Zingiber officinale</name>
    <name type="common">Ginger</name>
    <name type="synonym">Amomum zingiber</name>
    <dbReference type="NCBI Taxonomy" id="94328"/>
    <lineage>
        <taxon>Eukaryota</taxon>
        <taxon>Viridiplantae</taxon>
        <taxon>Streptophyta</taxon>
        <taxon>Embryophyta</taxon>
        <taxon>Tracheophyta</taxon>
        <taxon>Spermatophyta</taxon>
        <taxon>Magnoliopsida</taxon>
        <taxon>Liliopsida</taxon>
        <taxon>Zingiberales</taxon>
        <taxon>Zingiberaceae</taxon>
        <taxon>Zingiber</taxon>
    </lineage>
</organism>
<comment type="function">
    <text evidence="6">Sequence-specific RNA-binding protein that regulates translation and mRNA stability by binding the 3'-UTR of target mRNAs. Binds the APUM-binding elements (APBEs) in the 3'-UTR mRNA sequence of CLV1, PNH, WUS and FAS2.</text>
</comment>
<sequence>MWAPSRALRSGDRLMPLYGNDLVDLTNRTEGSASLTFPLQPERLEELATNAVANVPCSRFLAPPRTYGSSRTLDSLSPLLPLSRRFETAKVPFFTLFDADTAIKCLKMTLETPTSGNFDDDFERDLDALIREQQNSRAATYDLDLDELNILRSGSAPPTVDDSRTAIWSLFGHDGFGEATRHLRVQDSGGLLSEEDLRSHPDYLSYYFSNENHNPRMPPPAMSKEDWRVQQRFHPSGSSLGGIGDRRRRNEYMKNGSQSSSLFSVQPGLEMLDSQKLSREWFEQNSNVLIGPPDSGLGTRRKNSADVLQPPSRLSVTVTTAFFSGSAFAYHLVNMLLIGFCPVIDINDPAELRLEELVYPPVTGLLSRPVSCNDYDNIDSLRASESSMMKLQNDLNGLGEIQFGSTSSSLTKVHSLGSSINHSLVSTLGSSLSRSTTPDPQLIRRSPSPCLPPVGTKSSNSNRPNGLGGVSSHASGINIETTFSELNLSRMKPKEREGNVLCLLNKDIASQSELLSNALSDNIQFLHQKVSEKSQSALLESALDDVGYFDASKKTSRLTDVELARLTSNGQTYFPKQPSYEKVQSAGSAISKSARLNVDVPDTDYNRENSEEYTGGSYGVQMMLNNIQYNSSGNHVDTGLYGPSTGSMYRQYLHGTSDSQVHPPGSLDPYLGQNYLNTHQLDLPEYSHLYLEALLAQQNLQYGMHLKSDSSNHGYYGSHAYGIAMPYLGGSLTSNAHSPLPTGNPLRQNDQLSHTLSMLRRAAGENGSMREGYMLPSLLEEFKNKKTLLLELSDIVGHVVEFSADQYGSRFIQQQLETASVEEKNKIFPEILPKAHSLMTDVFGNYVIQKFFEHGTEIQRKQLASHLKGHVLRLSLQMYGCRVIQKALEAVDVDQKTEMVLELDGHIMKCVRDQNGNHVIQKSIECVPQEKIRFIIESFYGHVLALSTHPYGCRVIQRVLEYCDDLKTQSIMMEEIMQSVCNLAQDQYGNYVIQHVLKHGKPEERSVIISNLAGQIVKMSQQKYASNVIEKCLAYGTAKERQILISEMLGSTDENEPLQAMMKDQFGNYVVQKVLETSDDRNRELILSRIKVHWNALKKYTYGKHIVARVEKLIATGDLADDCASVSELKVLVSVVKVSEVVLAY</sequence>
<proteinExistence type="predicted"/>
<dbReference type="InterPro" id="IPR016024">
    <property type="entry name" value="ARM-type_fold"/>
</dbReference>
<feature type="repeat" description="Pumilio" evidence="7">
    <location>
        <begin position="938"/>
        <end position="973"/>
    </location>
</feature>
<dbReference type="InterPro" id="IPR033712">
    <property type="entry name" value="Pumilio_RNA-bd"/>
</dbReference>
<dbReference type="InterPro" id="IPR012940">
    <property type="entry name" value="NABP"/>
</dbReference>
<dbReference type="SUPFAM" id="SSF48371">
    <property type="entry name" value="ARM repeat"/>
    <property type="match status" value="1"/>
</dbReference>
<dbReference type="PROSITE" id="PS50302">
    <property type="entry name" value="PUM"/>
    <property type="match status" value="7"/>
</dbReference>
<dbReference type="FunFam" id="1.25.10.10:FF:000004">
    <property type="entry name" value="Pumilio homolog 1 isoform 2"/>
    <property type="match status" value="1"/>
</dbReference>
<evidence type="ECO:0000256" key="7">
    <source>
        <dbReference type="PROSITE-ProRule" id="PRU00317"/>
    </source>
</evidence>
<accession>A0A8J5I7U3</accession>
<evidence type="ECO:0000256" key="5">
    <source>
        <dbReference type="ARBA" id="ARBA00022884"/>
    </source>
</evidence>
<feature type="repeat" description="Pumilio" evidence="7">
    <location>
        <begin position="794"/>
        <end position="829"/>
    </location>
</feature>
<dbReference type="PANTHER" id="PTHR12537:SF12">
    <property type="entry name" value="MATERNAL PROTEIN PUMILIO"/>
    <property type="match status" value="1"/>
</dbReference>
<feature type="repeat" description="Pumilio" evidence="7">
    <location>
        <begin position="866"/>
        <end position="902"/>
    </location>
</feature>
<evidence type="ECO:0000256" key="8">
    <source>
        <dbReference type="SAM" id="MobiDB-lite"/>
    </source>
</evidence>